<sequence>MLKKETRYAFSGNEFWLRLAAILPVGMVAVNPRAENYPIVGADFLVFYRRFT</sequence>
<reference evidence="1 2" key="1">
    <citation type="submission" date="2018-12" db="EMBL/GenBank/DDBJ databases">
        <authorList>
            <consortium name="Pathogen Informatics"/>
        </authorList>
    </citation>
    <scope>NUCLEOTIDE SEQUENCE [LARGE SCALE GENOMIC DNA]</scope>
    <source>
        <strain evidence="1 2">NCTC6754</strain>
    </source>
</reference>
<organism evidence="1 2">
    <name type="scientific">Salmonella enterica I</name>
    <dbReference type="NCBI Taxonomy" id="59201"/>
    <lineage>
        <taxon>Bacteria</taxon>
        <taxon>Pseudomonadati</taxon>
        <taxon>Pseudomonadota</taxon>
        <taxon>Gammaproteobacteria</taxon>
        <taxon>Enterobacterales</taxon>
        <taxon>Enterobacteriaceae</taxon>
        <taxon>Salmonella</taxon>
    </lineage>
</organism>
<protein>
    <submittedName>
        <fullName evidence="1">Uncharacterized protein</fullName>
    </submittedName>
</protein>
<dbReference type="AlphaFoldDB" id="A0A3S4LX34"/>
<evidence type="ECO:0000313" key="1">
    <source>
        <dbReference type="EMBL" id="VEB60905.1"/>
    </source>
</evidence>
<gene>
    <name evidence="1" type="ORF">NCTC6754_06678</name>
</gene>
<name>A0A3S4LX34_SALET</name>
<dbReference type="Proteomes" id="UP000269208">
    <property type="component" value="Chromosome"/>
</dbReference>
<proteinExistence type="predicted"/>
<evidence type="ECO:0000313" key="2">
    <source>
        <dbReference type="Proteomes" id="UP000269208"/>
    </source>
</evidence>
<dbReference type="EMBL" id="LR134190">
    <property type="protein sequence ID" value="VEB60905.1"/>
    <property type="molecule type" value="Genomic_DNA"/>
</dbReference>
<accession>A0A3S4LX34</accession>